<organism evidence="1 2">
    <name type="scientific">Solanum bulbocastanum</name>
    <name type="common">Wild potato</name>
    <dbReference type="NCBI Taxonomy" id="147425"/>
    <lineage>
        <taxon>Eukaryota</taxon>
        <taxon>Viridiplantae</taxon>
        <taxon>Streptophyta</taxon>
        <taxon>Embryophyta</taxon>
        <taxon>Tracheophyta</taxon>
        <taxon>Spermatophyta</taxon>
        <taxon>Magnoliopsida</taxon>
        <taxon>eudicotyledons</taxon>
        <taxon>Gunneridae</taxon>
        <taxon>Pentapetalae</taxon>
        <taxon>asterids</taxon>
        <taxon>lamiids</taxon>
        <taxon>Solanales</taxon>
        <taxon>Solanaceae</taxon>
        <taxon>Solanoideae</taxon>
        <taxon>Solaneae</taxon>
        <taxon>Solanum</taxon>
    </lineage>
</organism>
<protein>
    <submittedName>
        <fullName evidence="1">Uncharacterized protein</fullName>
    </submittedName>
</protein>
<comment type="caution">
    <text evidence="1">The sequence shown here is derived from an EMBL/GenBank/DDBJ whole genome shotgun (WGS) entry which is preliminary data.</text>
</comment>
<reference evidence="1 2" key="1">
    <citation type="submission" date="2024-02" db="EMBL/GenBank/DDBJ databases">
        <title>de novo genome assembly of Solanum bulbocastanum strain 11H21.</title>
        <authorList>
            <person name="Hosaka A.J."/>
        </authorList>
    </citation>
    <scope>NUCLEOTIDE SEQUENCE [LARGE SCALE GENOMIC DNA]</scope>
    <source>
        <tissue evidence="1">Young leaves</tissue>
    </source>
</reference>
<dbReference type="EMBL" id="JBANQN010000012">
    <property type="protein sequence ID" value="KAK6773769.1"/>
    <property type="molecule type" value="Genomic_DNA"/>
</dbReference>
<sequence length="15" mass="1706">MGLKDLNAYMASYTQ</sequence>
<dbReference type="Proteomes" id="UP001371456">
    <property type="component" value="Unassembled WGS sequence"/>
</dbReference>
<name>A0AAN8XZJ1_SOLBU</name>
<proteinExistence type="predicted"/>
<evidence type="ECO:0000313" key="2">
    <source>
        <dbReference type="Proteomes" id="UP001371456"/>
    </source>
</evidence>
<evidence type="ECO:0000313" key="1">
    <source>
        <dbReference type="EMBL" id="KAK6773769.1"/>
    </source>
</evidence>
<gene>
    <name evidence="1" type="ORF">RDI58_029007</name>
</gene>
<accession>A0AAN8XZJ1</accession>
<keyword evidence="2" id="KW-1185">Reference proteome</keyword>